<gene>
    <name evidence="1" type="primary">wcuV</name>
</gene>
<dbReference type="SUPFAM" id="SSF53756">
    <property type="entry name" value="UDP-Glycosyltransferase/glycogen phosphorylase"/>
    <property type="match status" value="1"/>
</dbReference>
<dbReference type="Gene3D" id="3.40.50.2000">
    <property type="entry name" value="Glycogen Phosphorylase B"/>
    <property type="match status" value="1"/>
</dbReference>
<dbReference type="AlphaFoldDB" id="A0A0P0YRK5"/>
<reference evidence="1" key="2">
    <citation type="journal article" date="2015" name="Sci. Rep.">
        <title>Genetic analysis of capsular polysaccharide synthesis gene clusters in 79 capsular types of Klebsiella spp.</title>
        <authorList>
            <person name="Pan Y.J."/>
            <person name="Lin T.L."/>
            <person name="Chen C.T."/>
            <person name="Chen Y.Y."/>
            <person name="Hsieh P.F."/>
            <person name="Hsu C.R."/>
            <person name="Wu M.C."/>
            <person name="Wang J.T."/>
        </authorList>
    </citation>
    <scope>NUCLEOTIDE SEQUENCE</scope>
    <source>
        <strain evidence="1">5281</strain>
    </source>
</reference>
<keyword evidence="1" id="KW-0808">Transferase</keyword>
<reference evidence="1" key="1">
    <citation type="submission" date="2014-04" db="EMBL/GenBank/DDBJ databases">
        <authorList>
            <person name="Harrison E."/>
        </authorList>
    </citation>
    <scope>NUCLEOTIDE SEQUENCE</scope>
    <source>
        <strain evidence="1">5281</strain>
    </source>
</reference>
<organism evidence="1">
    <name type="scientific">Klebsiella sp. 5281</name>
    <dbReference type="NCBI Taxonomy" id="1497820"/>
    <lineage>
        <taxon>Bacteria</taxon>
        <taxon>Pseudomonadati</taxon>
        <taxon>Pseudomonadota</taxon>
        <taxon>Gammaproteobacteria</taxon>
        <taxon>Enterobacterales</taxon>
        <taxon>Enterobacteriaceae</taxon>
        <taxon>Klebsiella/Raoultella group</taxon>
        <taxon>Klebsiella</taxon>
    </lineage>
</organism>
<evidence type="ECO:0000313" key="1">
    <source>
        <dbReference type="EMBL" id="BAT23863.1"/>
    </source>
</evidence>
<name>A0A0P0YRK5_9ENTR</name>
<dbReference type="GO" id="GO:0016740">
    <property type="term" value="F:transferase activity"/>
    <property type="evidence" value="ECO:0007669"/>
    <property type="project" value="UniProtKB-KW"/>
</dbReference>
<protein>
    <submittedName>
        <fullName evidence="1">Glycosyl transferase</fullName>
    </submittedName>
</protein>
<sequence length="333" mass="38849">MKKNVFYYPYDSGVNKYAERIRLILSGFSKVMPLNIKEELYFFLTFKKKRGGVAIVNWIENMIITDKSRKISPLGVLKLIISLLVLKYRFDKVIYIQHNLYPHDTFHSHIKIAKWIIEKISLLVHVVAVHSPLFQEKIYIPHPLYEYPLKEINTKNDLTEHNDSYLIFGRIEKYKKIEEIITSFPSSKKLIIAGFCNDKKYEKELSEILLNKENITFIPRYLTDEEASLLFMSCTALIIGHADQDMIVSGSFFYSLTQQLPVLAIKTPFLEWVQSESKSDILLTFNNIISMMGFIENQKSVFDKKIGFDKKTIDELNSLFGDDYISKIIKTII</sequence>
<proteinExistence type="predicted"/>
<accession>A0A0P0YRK5</accession>
<dbReference type="EMBL" id="AB924583">
    <property type="protein sequence ID" value="BAT23863.1"/>
    <property type="molecule type" value="Genomic_DNA"/>
</dbReference>